<keyword evidence="2" id="KW-0812">Transmembrane</keyword>
<dbReference type="EMBL" id="CM029045">
    <property type="protein sequence ID" value="KAG2598456.1"/>
    <property type="molecule type" value="Genomic_DNA"/>
</dbReference>
<dbReference type="FunFam" id="1.10.132.130:FF:000001">
    <property type="entry name" value="Vacuolar-processing enzyme beta-isozyme"/>
    <property type="match status" value="1"/>
</dbReference>
<feature type="transmembrane region" description="Helical" evidence="2">
    <location>
        <begin position="69"/>
        <end position="92"/>
    </location>
</feature>
<dbReference type="InterPro" id="IPR046427">
    <property type="entry name" value="Legumain_prodom_sf"/>
</dbReference>
<dbReference type="AlphaFoldDB" id="A0A8T0SN63"/>
<accession>A0A8T0SN63</accession>
<gene>
    <name evidence="4" type="ORF">PVAP13_5KG347100</name>
</gene>
<comment type="caution">
    <text evidence="4">The sequence shown here is derived from an EMBL/GenBank/DDBJ whole genome shotgun (WGS) entry which is preliminary data.</text>
</comment>
<dbReference type="Pfam" id="PF20985">
    <property type="entry name" value="Legum_prodom"/>
    <property type="match status" value="1"/>
</dbReference>
<proteinExistence type="inferred from homology"/>
<evidence type="ECO:0000256" key="2">
    <source>
        <dbReference type="SAM" id="Phobius"/>
    </source>
</evidence>
<evidence type="ECO:0000256" key="1">
    <source>
        <dbReference type="ARBA" id="ARBA00009941"/>
    </source>
</evidence>
<dbReference type="GO" id="GO:0005773">
    <property type="term" value="C:vacuole"/>
    <property type="evidence" value="ECO:0007669"/>
    <property type="project" value="GOC"/>
</dbReference>
<keyword evidence="5" id="KW-1185">Reference proteome</keyword>
<name>A0A8T0SN63_PANVG</name>
<dbReference type="PANTHER" id="PTHR12000:SF50">
    <property type="entry name" value="VACUOLAR-PROCESSING ENZYME GAMMA-ISOZYME"/>
    <property type="match status" value="1"/>
</dbReference>
<dbReference type="Pfam" id="PF01650">
    <property type="entry name" value="Peptidase_C13"/>
    <property type="match status" value="1"/>
</dbReference>
<dbReference type="Gene3D" id="1.10.132.130">
    <property type="match status" value="1"/>
</dbReference>
<keyword evidence="2" id="KW-1133">Transmembrane helix</keyword>
<reference evidence="4 5" key="1">
    <citation type="submission" date="2020-05" db="EMBL/GenBank/DDBJ databases">
        <title>WGS assembly of Panicum virgatum.</title>
        <authorList>
            <person name="Lovell J.T."/>
            <person name="Jenkins J."/>
            <person name="Shu S."/>
            <person name="Juenger T.E."/>
            <person name="Schmutz J."/>
        </authorList>
    </citation>
    <scope>NUCLEOTIDE SEQUENCE [LARGE SCALE GENOMIC DNA]</scope>
    <source>
        <strain evidence="4">AP13</strain>
        <strain evidence="5">cv. AP13</strain>
    </source>
</reference>
<dbReference type="InterPro" id="IPR001096">
    <property type="entry name" value="Peptidase_C13"/>
</dbReference>
<protein>
    <recommendedName>
        <fullName evidence="3">Legumain prodomain domain-containing protein</fullName>
    </recommendedName>
</protein>
<keyword evidence="2" id="KW-0472">Membrane</keyword>
<evidence type="ECO:0000313" key="5">
    <source>
        <dbReference type="Proteomes" id="UP000823388"/>
    </source>
</evidence>
<dbReference type="PANTHER" id="PTHR12000">
    <property type="entry name" value="HEMOGLOBINASE FAMILY MEMBER"/>
    <property type="match status" value="1"/>
</dbReference>
<dbReference type="GO" id="GO:0051603">
    <property type="term" value="P:proteolysis involved in protein catabolic process"/>
    <property type="evidence" value="ECO:0007669"/>
    <property type="project" value="TreeGrafter"/>
</dbReference>
<dbReference type="EMBL" id="CM029045">
    <property type="protein sequence ID" value="KAG2598463.1"/>
    <property type="molecule type" value="Genomic_DNA"/>
</dbReference>
<dbReference type="GO" id="GO:0004197">
    <property type="term" value="F:cysteine-type endopeptidase activity"/>
    <property type="evidence" value="ECO:0007669"/>
    <property type="project" value="TreeGrafter"/>
</dbReference>
<organism evidence="4 5">
    <name type="scientific">Panicum virgatum</name>
    <name type="common">Blackwell switchgrass</name>
    <dbReference type="NCBI Taxonomy" id="38727"/>
    <lineage>
        <taxon>Eukaryota</taxon>
        <taxon>Viridiplantae</taxon>
        <taxon>Streptophyta</taxon>
        <taxon>Embryophyta</taxon>
        <taxon>Tracheophyta</taxon>
        <taxon>Spermatophyta</taxon>
        <taxon>Magnoliopsida</taxon>
        <taxon>Liliopsida</taxon>
        <taxon>Poales</taxon>
        <taxon>Poaceae</taxon>
        <taxon>PACMAD clade</taxon>
        <taxon>Panicoideae</taxon>
        <taxon>Panicodae</taxon>
        <taxon>Paniceae</taxon>
        <taxon>Panicinae</taxon>
        <taxon>Panicum</taxon>
        <taxon>Panicum sect. Hiantes</taxon>
    </lineage>
</organism>
<evidence type="ECO:0000313" key="4">
    <source>
        <dbReference type="EMBL" id="KAG2598463.1"/>
    </source>
</evidence>
<feature type="domain" description="Legumain prodomain" evidence="3">
    <location>
        <begin position="291"/>
        <end position="387"/>
    </location>
</feature>
<sequence length="404" mass="44161">MKTSSSSCTTISLTARKIQGLVSSSTIPRVAMSMLGFQRITLGGRSMSTISSLFCLATKQLSVVGVARLWTVAPMIIFLFTTVTMGVPVSLVRMPTYPYLYGDDLVNVLKKKHAAGTYKSLVFYLEACESGSIFEGLLPNNINVYATTASNADESSWGTYCPGDNPSPPPEYDTCLGDLYSIAWMEDSDFHNLRTESLKQQYNLVKDRTSVHNTYTYGSHVMQYGSLNLNVQHLSSYIGTNPANDGNKFVEGNSLPSSTRAVNQRDADLVYFWQKYRKLAEGSPGKNDARKELLEVMAHRSHVDNSVELIGSLLFGSEDGPRVLKAVRAAGDPLVDDWSCLKSMVRAFEAQCGSLAQYGMKHMRSFANICNAGILPEAVSKVAAQACTSIPSNPWSSIHKGFSA</sequence>
<comment type="similarity">
    <text evidence="1">Belongs to the peptidase C13 family.</text>
</comment>
<dbReference type="InterPro" id="IPR048501">
    <property type="entry name" value="Legum_prodom"/>
</dbReference>
<dbReference type="CDD" id="cd21115">
    <property type="entry name" value="legumain_C"/>
    <property type="match status" value="1"/>
</dbReference>
<evidence type="ECO:0000259" key="3">
    <source>
        <dbReference type="Pfam" id="PF20985"/>
    </source>
</evidence>
<dbReference type="Proteomes" id="UP000823388">
    <property type="component" value="Chromosome 5K"/>
</dbReference>
<dbReference type="Gene3D" id="3.40.50.1460">
    <property type="match status" value="1"/>
</dbReference>
<dbReference type="GO" id="GO:0006624">
    <property type="term" value="P:vacuolar protein processing"/>
    <property type="evidence" value="ECO:0007669"/>
    <property type="project" value="TreeGrafter"/>
</dbReference>